<sequence>MAYAKTKVLTLYRSLLRNSYKFDHYNFREYFLRQTRSEFRKHRQVPDNEALVEDALKNLAVLKRQATINKMYHFDKLVVEKLDKHHLE</sequence>
<dbReference type="GO" id="GO:1990221">
    <property type="term" value="C:L-cysteine desulfurase complex"/>
    <property type="evidence" value="ECO:0007669"/>
    <property type="project" value="EnsemblFungi"/>
</dbReference>
<dbReference type="GO" id="GO:0005759">
    <property type="term" value="C:mitochondrial matrix"/>
    <property type="evidence" value="ECO:0007669"/>
    <property type="project" value="EnsemblFungi"/>
</dbReference>
<gene>
    <name evidence="3" type="ORF">PICMEDRAFT_32291</name>
</gene>
<evidence type="ECO:0000259" key="2">
    <source>
        <dbReference type="Pfam" id="PF05347"/>
    </source>
</evidence>
<dbReference type="OrthoDB" id="275715at2759"/>
<feature type="domain" description="Complex 1 LYR protein" evidence="2">
    <location>
        <begin position="7"/>
        <end position="58"/>
    </location>
</feature>
<accession>A0A1E3NNT2</accession>
<organism evidence="3 4">
    <name type="scientific">Pichia membranifaciens NRRL Y-2026</name>
    <dbReference type="NCBI Taxonomy" id="763406"/>
    <lineage>
        <taxon>Eukaryota</taxon>
        <taxon>Fungi</taxon>
        <taxon>Dikarya</taxon>
        <taxon>Ascomycota</taxon>
        <taxon>Saccharomycotina</taxon>
        <taxon>Pichiomycetes</taxon>
        <taxon>Pichiales</taxon>
        <taxon>Pichiaceae</taxon>
        <taxon>Pichia</taxon>
    </lineage>
</organism>
<dbReference type="RefSeq" id="XP_019018873.1">
    <property type="nucleotide sequence ID" value="XM_019162755.1"/>
</dbReference>
<dbReference type="GeneID" id="30179442"/>
<reference evidence="3 4" key="1">
    <citation type="journal article" date="2016" name="Proc. Natl. Acad. Sci. U.S.A.">
        <title>Comparative genomics of biotechnologically important yeasts.</title>
        <authorList>
            <person name="Riley R."/>
            <person name="Haridas S."/>
            <person name="Wolfe K.H."/>
            <person name="Lopes M.R."/>
            <person name="Hittinger C.T."/>
            <person name="Goeker M."/>
            <person name="Salamov A.A."/>
            <person name="Wisecaver J.H."/>
            <person name="Long T.M."/>
            <person name="Calvey C.H."/>
            <person name="Aerts A.L."/>
            <person name="Barry K.W."/>
            <person name="Choi C."/>
            <person name="Clum A."/>
            <person name="Coughlan A.Y."/>
            <person name="Deshpande S."/>
            <person name="Douglass A.P."/>
            <person name="Hanson S.J."/>
            <person name="Klenk H.-P."/>
            <person name="LaButti K.M."/>
            <person name="Lapidus A."/>
            <person name="Lindquist E.A."/>
            <person name="Lipzen A.M."/>
            <person name="Meier-Kolthoff J.P."/>
            <person name="Ohm R.A."/>
            <person name="Otillar R.P."/>
            <person name="Pangilinan J.L."/>
            <person name="Peng Y."/>
            <person name="Rokas A."/>
            <person name="Rosa C.A."/>
            <person name="Scheuner C."/>
            <person name="Sibirny A.A."/>
            <person name="Slot J.C."/>
            <person name="Stielow J.B."/>
            <person name="Sun H."/>
            <person name="Kurtzman C.P."/>
            <person name="Blackwell M."/>
            <person name="Grigoriev I.V."/>
            <person name="Jeffries T.W."/>
        </authorList>
    </citation>
    <scope>NUCLEOTIDE SEQUENCE [LARGE SCALE GENOMIC DNA]</scope>
    <source>
        <strain evidence="3 4">NRRL Y-2026</strain>
    </source>
</reference>
<dbReference type="GO" id="GO:0060090">
    <property type="term" value="F:molecular adaptor activity"/>
    <property type="evidence" value="ECO:0007669"/>
    <property type="project" value="EnsemblFungi"/>
</dbReference>
<dbReference type="Proteomes" id="UP000094455">
    <property type="component" value="Unassembled WGS sequence"/>
</dbReference>
<dbReference type="InterPro" id="IPR051522">
    <property type="entry name" value="ISC_assembly_LYR"/>
</dbReference>
<evidence type="ECO:0000313" key="3">
    <source>
        <dbReference type="EMBL" id="ODQ47760.1"/>
    </source>
</evidence>
<dbReference type="Pfam" id="PF05347">
    <property type="entry name" value="Complex1_LYR"/>
    <property type="match status" value="1"/>
</dbReference>
<dbReference type="GO" id="GO:0016226">
    <property type="term" value="P:iron-sulfur cluster assembly"/>
    <property type="evidence" value="ECO:0007669"/>
    <property type="project" value="EnsemblFungi"/>
</dbReference>
<dbReference type="PANTHER" id="PTHR13166">
    <property type="entry name" value="PROTEIN C6ORF149"/>
    <property type="match status" value="1"/>
</dbReference>
<dbReference type="CDD" id="cd20264">
    <property type="entry name" value="Complex1_LYR_LYRM4"/>
    <property type="match status" value="1"/>
</dbReference>
<dbReference type="GO" id="GO:0031071">
    <property type="term" value="F:cysteine desulfurase activity"/>
    <property type="evidence" value="ECO:0007669"/>
    <property type="project" value="EnsemblFungi"/>
</dbReference>
<dbReference type="InterPro" id="IPR045297">
    <property type="entry name" value="Complex1_LYR_LYRM4"/>
</dbReference>
<dbReference type="STRING" id="763406.A0A1E3NNT2"/>
<dbReference type="InterPro" id="IPR008011">
    <property type="entry name" value="Complex1_LYR_dom"/>
</dbReference>
<dbReference type="AlphaFoldDB" id="A0A1E3NNT2"/>
<name>A0A1E3NNT2_9ASCO</name>
<protein>
    <recommendedName>
        <fullName evidence="2">Complex 1 LYR protein domain-containing protein</fullName>
    </recommendedName>
</protein>
<proteinExistence type="inferred from homology"/>
<evidence type="ECO:0000313" key="4">
    <source>
        <dbReference type="Proteomes" id="UP000094455"/>
    </source>
</evidence>
<dbReference type="PANTHER" id="PTHR13166:SF7">
    <property type="entry name" value="LYR MOTIF-CONTAINING PROTEIN 4"/>
    <property type="match status" value="1"/>
</dbReference>
<evidence type="ECO:0000256" key="1">
    <source>
        <dbReference type="ARBA" id="ARBA00009508"/>
    </source>
</evidence>
<comment type="similarity">
    <text evidence="1">Belongs to the complex I LYR family.</text>
</comment>
<keyword evidence="4" id="KW-1185">Reference proteome</keyword>
<dbReference type="EMBL" id="KV454002">
    <property type="protein sequence ID" value="ODQ47760.1"/>
    <property type="molecule type" value="Genomic_DNA"/>
</dbReference>